<accession>A0A2L0IJY2</accession>
<dbReference type="KEGG" id="pgz:C2E15_18135"/>
<dbReference type="InterPro" id="IPR004919">
    <property type="entry name" value="GmrSD_N"/>
</dbReference>
<evidence type="ECO:0000313" key="3">
    <source>
        <dbReference type="Proteomes" id="UP000238365"/>
    </source>
</evidence>
<dbReference type="Proteomes" id="UP000238365">
    <property type="component" value="Chromosome"/>
</dbReference>
<feature type="domain" description="GmrSD restriction endonucleases N-terminal" evidence="1">
    <location>
        <begin position="25"/>
        <end position="158"/>
    </location>
</feature>
<evidence type="ECO:0000259" key="1">
    <source>
        <dbReference type="Pfam" id="PF03235"/>
    </source>
</evidence>
<dbReference type="Pfam" id="PF03235">
    <property type="entry name" value="GmrSD_N"/>
    <property type="match status" value="1"/>
</dbReference>
<organism evidence="2 3">
    <name type="scientific">Mixta gaviniae</name>
    <dbReference type="NCBI Taxonomy" id="665914"/>
    <lineage>
        <taxon>Bacteria</taxon>
        <taxon>Pseudomonadati</taxon>
        <taxon>Pseudomonadota</taxon>
        <taxon>Gammaproteobacteria</taxon>
        <taxon>Enterobacterales</taxon>
        <taxon>Erwiniaceae</taxon>
        <taxon>Mixta</taxon>
    </lineage>
</organism>
<dbReference type="AlphaFoldDB" id="A0A2L0IJY2"/>
<gene>
    <name evidence="2" type="ORF">C2E15_18135</name>
</gene>
<protein>
    <recommendedName>
        <fullName evidence="1">GmrSD restriction endonucleases N-terminal domain-containing protein</fullName>
    </recommendedName>
</protein>
<dbReference type="EMBL" id="CP026377">
    <property type="protein sequence ID" value="AUX94804.1"/>
    <property type="molecule type" value="Genomic_DNA"/>
</dbReference>
<proteinExistence type="predicted"/>
<reference evidence="2 3" key="1">
    <citation type="submission" date="2018-01" db="EMBL/GenBank/DDBJ databases">
        <title>Complete and assembled Genome of Pantoea gaviniae DSM22758T.</title>
        <authorList>
            <person name="Stevens M.J.A."/>
            <person name="Zurfluh K."/>
            <person name="Stephan R."/>
        </authorList>
    </citation>
    <scope>NUCLEOTIDE SEQUENCE [LARGE SCALE GENOMIC DNA]</scope>
    <source>
        <strain evidence="2 3">DSM 22758</strain>
    </source>
</reference>
<dbReference type="PANTHER" id="PTHR39639:SF1">
    <property type="entry name" value="DUF262 DOMAIN-CONTAINING PROTEIN"/>
    <property type="match status" value="1"/>
</dbReference>
<dbReference type="RefSeq" id="WP_104958612.1">
    <property type="nucleotide sequence ID" value="NZ_CP026377.1"/>
</dbReference>
<name>A0A2L0IJY2_9GAMM</name>
<dbReference type="PANTHER" id="PTHR39639">
    <property type="entry name" value="CHROMOSOME 16, WHOLE GENOME SHOTGUN SEQUENCE"/>
    <property type="match status" value="1"/>
</dbReference>
<sequence length="352" mass="40777">MKNFDTRAYNISDFLEWSQTGLLELSPKFQRRSVWTEKAKSYLVDTILRGKPIPKILITQTLNVGRNVRTVVDGQQRLRAILSYINGDFKVSRAHNREFSSFYFDDLPDEIKSEFLKYEIGVDMLFDLSFEDILDIFARLNTYSVKLNPQELLNAQYLGYFKQAAYSLGFRYVAYFIEGGVLSEKEVTRMSEAELSSDLLGSLIDGIQPKKHIPTLYKKYDDDEDNCNDAAAKFDNVMTIIGEIYPSEELKQTNFHRIHFFYTLFTSIAHCLYGLENFNDAPRTNIDNNNIGQIRNSLDEISARYDEVTARDALAPNDEYRDFIDASRRATTDLSSRKLRTEFICKKIRDAM</sequence>
<keyword evidence="3" id="KW-1185">Reference proteome</keyword>
<evidence type="ECO:0000313" key="2">
    <source>
        <dbReference type="EMBL" id="AUX94804.1"/>
    </source>
</evidence>